<accession>A0AAD5Z077</accession>
<keyword evidence="3" id="KW-1185">Reference proteome</keyword>
<proteinExistence type="predicted"/>
<feature type="region of interest" description="Disordered" evidence="1">
    <location>
        <begin position="563"/>
        <end position="600"/>
    </location>
</feature>
<sequence>MLSNSPELLDPNAHHILVQFPPELIVQIYRINVYRGYDPSSCCLQEFPREGIPSPLRDTINASQVCHRLREIALSSPQLWSRFIDVYHPRVAWVELLLQRSQPLGIDLLQSGHCQAGKISLPIDVIRQISYQVHKRVISYRMRPNSRFWSSFGVWPETTNSWLMLEHLCLLNAHVYNWDQGGGSESRMLPENFPGRATPVLRRLHLQYCWMPDRWRYLKVLSDTLTCLVIEFPPKVAHLTLNGWMEIFNDLPHLDALTLACALQNPLEYEEPSKAFTLDIKSFTLKDRPKECVHFFNHVSLTPTCHFFSLQCCTNSTFILDDSLRALMAHAKRFYHELAMLQLFSKTVVRILYAEIGIWGLPQSPSDTVPFPLLDEDDQLSDLAISKFRCSFHHGYNTDICQPFPWASSEVDPIKCMLLEIFSEAVYAVEHVFLGLSLYMETDKDALFEILTRGNKISTLSYISPELWKSLYRALALGGSQDNSTLPLLCKISLDETHHLTNEDGDGSTVLEELVRLCEHRARIDLPIHRVELCRRSVRRELPRKDVLKDIVTALAPLGVEVTVEEDDRHGEGRFGFESEDTSSDEDEEEPDEGGIGVEG</sequence>
<dbReference type="Proteomes" id="UP001213000">
    <property type="component" value="Unassembled WGS sequence"/>
</dbReference>
<gene>
    <name evidence="2" type="ORF">NP233_g511</name>
</gene>
<evidence type="ECO:0000256" key="1">
    <source>
        <dbReference type="SAM" id="MobiDB-lite"/>
    </source>
</evidence>
<evidence type="ECO:0000313" key="3">
    <source>
        <dbReference type="Proteomes" id="UP001213000"/>
    </source>
</evidence>
<dbReference type="AlphaFoldDB" id="A0AAD5Z077"/>
<reference evidence="2" key="1">
    <citation type="submission" date="2022-07" db="EMBL/GenBank/DDBJ databases">
        <title>Genome Sequence of Leucocoprinus birnbaumii.</title>
        <authorList>
            <person name="Buettner E."/>
        </authorList>
    </citation>
    <scope>NUCLEOTIDE SEQUENCE</scope>
    <source>
        <strain evidence="2">VT141</strain>
    </source>
</reference>
<dbReference type="EMBL" id="JANIEX010000014">
    <property type="protein sequence ID" value="KAJ3576327.1"/>
    <property type="molecule type" value="Genomic_DNA"/>
</dbReference>
<organism evidence="2 3">
    <name type="scientific">Leucocoprinus birnbaumii</name>
    <dbReference type="NCBI Taxonomy" id="56174"/>
    <lineage>
        <taxon>Eukaryota</taxon>
        <taxon>Fungi</taxon>
        <taxon>Dikarya</taxon>
        <taxon>Basidiomycota</taxon>
        <taxon>Agaricomycotina</taxon>
        <taxon>Agaricomycetes</taxon>
        <taxon>Agaricomycetidae</taxon>
        <taxon>Agaricales</taxon>
        <taxon>Agaricineae</taxon>
        <taxon>Agaricaceae</taxon>
        <taxon>Leucocoprinus</taxon>
    </lineage>
</organism>
<feature type="compositionally biased region" description="Basic and acidic residues" evidence="1">
    <location>
        <begin position="567"/>
        <end position="577"/>
    </location>
</feature>
<evidence type="ECO:0008006" key="4">
    <source>
        <dbReference type="Google" id="ProtNLM"/>
    </source>
</evidence>
<name>A0AAD5Z077_9AGAR</name>
<comment type="caution">
    <text evidence="2">The sequence shown here is derived from an EMBL/GenBank/DDBJ whole genome shotgun (WGS) entry which is preliminary data.</text>
</comment>
<protein>
    <recommendedName>
        <fullName evidence="4">F-box domain-containing protein</fullName>
    </recommendedName>
</protein>
<evidence type="ECO:0000313" key="2">
    <source>
        <dbReference type="EMBL" id="KAJ3576327.1"/>
    </source>
</evidence>
<feature type="compositionally biased region" description="Acidic residues" evidence="1">
    <location>
        <begin position="578"/>
        <end position="593"/>
    </location>
</feature>